<dbReference type="AlphaFoldDB" id="A0A382XSL0"/>
<organism evidence="1">
    <name type="scientific">marine metagenome</name>
    <dbReference type="NCBI Taxonomy" id="408172"/>
    <lineage>
        <taxon>unclassified sequences</taxon>
        <taxon>metagenomes</taxon>
        <taxon>ecological metagenomes</taxon>
    </lineage>
</organism>
<reference evidence="1" key="1">
    <citation type="submission" date="2018-05" db="EMBL/GenBank/DDBJ databases">
        <authorList>
            <person name="Lanie J.A."/>
            <person name="Ng W.-L."/>
            <person name="Kazmierczak K.M."/>
            <person name="Andrzejewski T.M."/>
            <person name="Davidsen T.M."/>
            <person name="Wayne K.J."/>
            <person name="Tettelin H."/>
            <person name="Glass J.I."/>
            <person name="Rusch D."/>
            <person name="Podicherti R."/>
            <person name="Tsui H.-C.T."/>
            <person name="Winkler M.E."/>
        </authorList>
    </citation>
    <scope>NUCLEOTIDE SEQUENCE</scope>
</reference>
<sequence length="37" mass="4262">MAQKSNLNVAPYYDDFNSGDNFHQILFRPGFAVQARE</sequence>
<gene>
    <name evidence="1" type="ORF">METZ01_LOCUS426971</name>
</gene>
<evidence type="ECO:0000313" key="1">
    <source>
        <dbReference type="EMBL" id="SVD74117.1"/>
    </source>
</evidence>
<feature type="non-terminal residue" evidence="1">
    <location>
        <position position="37"/>
    </location>
</feature>
<protein>
    <submittedName>
        <fullName evidence="1">Uncharacterized protein</fullName>
    </submittedName>
</protein>
<accession>A0A382XSL0</accession>
<dbReference type="EMBL" id="UINC01170195">
    <property type="protein sequence ID" value="SVD74117.1"/>
    <property type="molecule type" value="Genomic_DNA"/>
</dbReference>
<proteinExistence type="predicted"/>
<name>A0A382XSL0_9ZZZZ</name>